<dbReference type="PANTHER" id="PTHR24421:SF10">
    <property type="entry name" value="NITRATE_NITRITE SENSOR PROTEIN NARQ"/>
    <property type="match status" value="1"/>
</dbReference>
<evidence type="ECO:0000256" key="5">
    <source>
        <dbReference type="ARBA" id="ARBA00022741"/>
    </source>
</evidence>
<feature type="domain" description="Histidine kinase/HSP90-like ATPase" evidence="10">
    <location>
        <begin position="312"/>
        <end position="400"/>
    </location>
</feature>
<comment type="caution">
    <text evidence="11">The sequence shown here is derived from an EMBL/GenBank/DDBJ whole genome shotgun (WGS) entry which is preliminary data.</text>
</comment>
<evidence type="ECO:0000256" key="3">
    <source>
        <dbReference type="ARBA" id="ARBA00022553"/>
    </source>
</evidence>
<evidence type="ECO:0000256" key="4">
    <source>
        <dbReference type="ARBA" id="ARBA00022679"/>
    </source>
</evidence>
<evidence type="ECO:0000256" key="1">
    <source>
        <dbReference type="ARBA" id="ARBA00000085"/>
    </source>
</evidence>
<accession>A0A495JJF1</accession>
<keyword evidence="12" id="KW-1185">Reference proteome</keyword>
<dbReference type="GO" id="GO:0016020">
    <property type="term" value="C:membrane"/>
    <property type="evidence" value="ECO:0007669"/>
    <property type="project" value="InterPro"/>
</dbReference>
<evidence type="ECO:0000256" key="6">
    <source>
        <dbReference type="ARBA" id="ARBA00022777"/>
    </source>
</evidence>
<sequence length="400" mass="42681">MDRNGSVVDVEQVRTAHGAAGVGVRLLGRAVRLVVGVLLGTVTAVVDLTYLLWSGLILVPVWPHPGARRSAIREIQAGARHLAEVERWRLAAFLNSVNSADYTGRRAVEYLCLRWAVGLLGGAVLLIFAYGAVAGLVWLAEWVAGQSGPLLFAGQLVLGLIGLFLVAQGLLGMAALDRRLGRLFFGPSDRELLERRISELAVSRAGIVEAVDAERRRIERDLHDGLQQRLVALGMLLGRARRSADPERAGELLRQAHEESRSALDDLREVAWRVYPTALDNLGLDEALARVADRAGMPVTVHYRLVEQPPARVRTAAYFVVSEAVTNAAKHARAGRVVVDVAPGQNAVVVAIDDDGIGGADPAGSGLAGLARRVAALDGTFRVDSPVGGPTTIVAEFPCG</sequence>
<dbReference type="Pfam" id="PF02518">
    <property type="entry name" value="HATPase_c"/>
    <property type="match status" value="1"/>
</dbReference>
<dbReference type="Gene3D" id="1.20.5.1930">
    <property type="match status" value="1"/>
</dbReference>
<protein>
    <recommendedName>
        <fullName evidence="2">histidine kinase</fullName>
        <ecNumber evidence="2">2.7.13.3</ecNumber>
    </recommendedName>
</protein>
<dbReference type="GO" id="GO:0000155">
    <property type="term" value="F:phosphorelay sensor kinase activity"/>
    <property type="evidence" value="ECO:0007669"/>
    <property type="project" value="InterPro"/>
</dbReference>
<dbReference type="Pfam" id="PF07730">
    <property type="entry name" value="HisKA_3"/>
    <property type="match status" value="1"/>
</dbReference>
<keyword evidence="7" id="KW-0067">ATP-binding</keyword>
<gene>
    <name evidence="11" type="ORF">BDK92_3529</name>
</gene>
<evidence type="ECO:0000259" key="10">
    <source>
        <dbReference type="SMART" id="SM00387"/>
    </source>
</evidence>
<dbReference type="EC" id="2.7.13.3" evidence="2"/>
<dbReference type="InterPro" id="IPR050482">
    <property type="entry name" value="Sensor_HK_TwoCompSys"/>
</dbReference>
<keyword evidence="8" id="KW-0902">Two-component regulatory system</keyword>
<keyword evidence="9" id="KW-1133">Transmembrane helix</keyword>
<feature type="transmembrane region" description="Helical" evidence="9">
    <location>
        <begin position="33"/>
        <end position="59"/>
    </location>
</feature>
<evidence type="ECO:0000313" key="12">
    <source>
        <dbReference type="Proteomes" id="UP000277671"/>
    </source>
</evidence>
<feature type="transmembrane region" description="Helical" evidence="9">
    <location>
        <begin position="152"/>
        <end position="176"/>
    </location>
</feature>
<evidence type="ECO:0000256" key="9">
    <source>
        <dbReference type="SAM" id="Phobius"/>
    </source>
</evidence>
<evidence type="ECO:0000256" key="8">
    <source>
        <dbReference type="ARBA" id="ARBA00023012"/>
    </source>
</evidence>
<dbReference type="Gene3D" id="3.30.565.10">
    <property type="entry name" value="Histidine kinase-like ATPase, C-terminal domain"/>
    <property type="match status" value="1"/>
</dbReference>
<dbReference type="SMART" id="SM00387">
    <property type="entry name" value="HATPase_c"/>
    <property type="match status" value="1"/>
</dbReference>
<organism evidence="11 12">
    <name type="scientific">Micromonospora pisi</name>
    <dbReference type="NCBI Taxonomy" id="589240"/>
    <lineage>
        <taxon>Bacteria</taxon>
        <taxon>Bacillati</taxon>
        <taxon>Actinomycetota</taxon>
        <taxon>Actinomycetes</taxon>
        <taxon>Micromonosporales</taxon>
        <taxon>Micromonosporaceae</taxon>
        <taxon>Micromonospora</taxon>
    </lineage>
</organism>
<evidence type="ECO:0000256" key="7">
    <source>
        <dbReference type="ARBA" id="ARBA00022840"/>
    </source>
</evidence>
<dbReference type="CDD" id="cd16917">
    <property type="entry name" value="HATPase_UhpB-NarQ-NarX-like"/>
    <property type="match status" value="1"/>
</dbReference>
<keyword evidence="5" id="KW-0547">Nucleotide-binding</keyword>
<dbReference type="InterPro" id="IPR011712">
    <property type="entry name" value="Sig_transdc_His_kin_sub3_dim/P"/>
</dbReference>
<feature type="transmembrane region" description="Helical" evidence="9">
    <location>
        <begin position="115"/>
        <end position="140"/>
    </location>
</feature>
<comment type="catalytic activity">
    <reaction evidence="1">
        <text>ATP + protein L-histidine = ADP + protein N-phospho-L-histidine.</text>
        <dbReference type="EC" id="2.7.13.3"/>
    </reaction>
</comment>
<dbReference type="InterPro" id="IPR003594">
    <property type="entry name" value="HATPase_dom"/>
</dbReference>
<dbReference type="SUPFAM" id="SSF55874">
    <property type="entry name" value="ATPase domain of HSP90 chaperone/DNA topoisomerase II/histidine kinase"/>
    <property type="match status" value="1"/>
</dbReference>
<dbReference type="AlphaFoldDB" id="A0A495JJF1"/>
<dbReference type="GO" id="GO:0046983">
    <property type="term" value="F:protein dimerization activity"/>
    <property type="evidence" value="ECO:0007669"/>
    <property type="project" value="InterPro"/>
</dbReference>
<dbReference type="GO" id="GO:0005524">
    <property type="term" value="F:ATP binding"/>
    <property type="evidence" value="ECO:0007669"/>
    <property type="project" value="UniProtKB-KW"/>
</dbReference>
<name>A0A495JJF1_9ACTN</name>
<evidence type="ECO:0000313" key="11">
    <source>
        <dbReference type="EMBL" id="RKR89190.1"/>
    </source>
</evidence>
<proteinExistence type="predicted"/>
<dbReference type="Proteomes" id="UP000277671">
    <property type="component" value="Unassembled WGS sequence"/>
</dbReference>
<keyword evidence="9" id="KW-0472">Membrane</keyword>
<keyword evidence="3" id="KW-0597">Phosphoprotein</keyword>
<evidence type="ECO:0000256" key="2">
    <source>
        <dbReference type="ARBA" id="ARBA00012438"/>
    </source>
</evidence>
<dbReference type="InterPro" id="IPR036890">
    <property type="entry name" value="HATPase_C_sf"/>
</dbReference>
<dbReference type="PANTHER" id="PTHR24421">
    <property type="entry name" value="NITRATE/NITRITE SENSOR PROTEIN NARX-RELATED"/>
    <property type="match status" value="1"/>
</dbReference>
<keyword evidence="9" id="KW-0812">Transmembrane</keyword>
<dbReference type="EMBL" id="RBKT01000001">
    <property type="protein sequence ID" value="RKR89190.1"/>
    <property type="molecule type" value="Genomic_DNA"/>
</dbReference>
<keyword evidence="4" id="KW-0808">Transferase</keyword>
<reference evidence="11 12" key="1">
    <citation type="submission" date="2018-10" db="EMBL/GenBank/DDBJ databases">
        <title>Sequencing the genomes of 1000 actinobacteria strains.</title>
        <authorList>
            <person name="Klenk H.-P."/>
        </authorList>
    </citation>
    <scope>NUCLEOTIDE SEQUENCE [LARGE SCALE GENOMIC DNA]</scope>
    <source>
        <strain evidence="11 12">DSM 45175</strain>
    </source>
</reference>
<keyword evidence="6 11" id="KW-0418">Kinase</keyword>